<dbReference type="RefSeq" id="WP_144688099.1">
    <property type="nucleotide sequence ID" value="NZ_VLLQ01000005.1"/>
</dbReference>
<dbReference type="AlphaFoldDB" id="A0A7K0G9Y8"/>
<dbReference type="InterPro" id="IPR007345">
    <property type="entry name" value="Polysacch_pyruvyl_Trfase"/>
</dbReference>
<feature type="domain" description="Polysaccharide pyruvyl transferase" evidence="1">
    <location>
        <begin position="41"/>
        <end position="291"/>
    </location>
</feature>
<accession>A0A7K0G9Y8</accession>
<evidence type="ECO:0000259" key="1">
    <source>
        <dbReference type="Pfam" id="PF04230"/>
    </source>
</evidence>
<dbReference type="Proteomes" id="UP000470010">
    <property type="component" value="Unassembled WGS sequence"/>
</dbReference>
<gene>
    <name evidence="2" type="ORF">GJE22_04155</name>
</gene>
<evidence type="ECO:0000313" key="2">
    <source>
        <dbReference type="EMBL" id="MRX79796.1"/>
    </source>
</evidence>
<proteinExistence type="predicted"/>
<dbReference type="EMBL" id="VTFZ01000003">
    <property type="protein sequence ID" value="MRX79796.1"/>
    <property type="molecule type" value="Genomic_DNA"/>
</dbReference>
<sequence length="347" mass="39477">MERDGISRWHRVLSARMRRRRAEYASAADVVLLDTALGSENSGDQIIMQACDSVCFSLWGGVGLKRIPTHYYVEESERLADKVKILCGTNIIWKNMEEQVQWALPNDLHSYQNVCLLGTGLSDVGIEQESSLYTKLLYHTLLSQNMLHSVRDERAKQYLNSIGFNNVVNTACPTMWSLTPELLSQIPKKKGRRVLTSITDYCFSPEEDLEMLKILQQEYEHVTIWVQGSHDIDWCLSQIVDLNEFELIGPSIRDLDAVLADPDLDYVGTRLHAGIRCLNKAHRTLVITVDNRARQIGADTNLPVLERSKIHSGALEQWINSPQETHIDLPLDAIEEWKSQFSLSKNS</sequence>
<protein>
    <submittedName>
        <fullName evidence="2">Polysaccharide pyruvyl transferase family protein</fullName>
    </submittedName>
</protein>
<comment type="caution">
    <text evidence="2">The sequence shown here is derived from an EMBL/GenBank/DDBJ whole genome shotgun (WGS) entry which is preliminary data.</text>
</comment>
<name>A0A7K0G9Y8_9ACTN</name>
<keyword evidence="3" id="KW-1185">Reference proteome</keyword>
<dbReference type="Pfam" id="PF04230">
    <property type="entry name" value="PS_pyruv_trans"/>
    <property type="match status" value="1"/>
</dbReference>
<keyword evidence="2" id="KW-0808">Transferase</keyword>
<reference evidence="3" key="1">
    <citation type="submission" date="2019-08" db="EMBL/GenBank/DDBJ databases">
        <title>Arthrobacter sp. nov., isolated from plateau pika and Tibetan wild ass.</title>
        <authorList>
            <person name="Ge Y."/>
        </authorList>
    </citation>
    <scope>NUCLEOTIDE SEQUENCE [LARGE SCALE GENOMIC DNA]</scope>
    <source>
        <strain evidence="3">HF-1365</strain>
    </source>
</reference>
<evidence type="ECO:0000313" key="3">
    <source>
        <dbReference type="Proteomes" id="UP000470010"/>
    </source>
</evidence>
<dbReference type="GO" id="GO:0016740">
    <property type="term" value="F:transferase activity"/>
    <property type="evidence" value="ECO:0007669"/>
    <property type="project" value="UniProtKB-KW"/>
</dbReference>
<organism evidence="2 3">
    <name type="scientific">Enorma shizhengliae</name>
    <dbReference type="NCBI Taxonomy" id="2606615"/>
    <lineage>
        <taxon>Bacteria</taxon>
        <taxon>Bacillati</taxon>
        <taxon>Actinomycetota</taxon>
        <taxon>Coriobacteriia</taxon>
        <taxon>Coriobacteriales</taxon>
        <taxon>Coriobacteriaceae</taxon>
        <taxon>Enorma</taxon>
    </lineage>
</organism>